<sequence length="175" mass="20496">MSGGLGDLFGDEDVSLRSSEERFFTSKKILKERKVKLSTPILTRYEIVALMIKRIESLELGNEISPELDRKTLKSGTLYEIALEEIKQRLIKFDIVRRYPVTDEQETWVIDDFDELEFYEFTRPKKEKPKDCEIPSPFAEAKGQRDKSVTILKLLEVGFPCKKSAVNFFYHWDMM</sequence>
<keyword evidence="1" id="KW-0240">DNA-directed RNA polymerase</keyword>
<dbReference type="SMART" id="SM01409">
    <property type="entry name" value="RNA_pol_Rpb6"/>
    <property type="match status" value="1"/>
</dbReference>
<accession>A0A481YNP9</accession>
<dbReference type="GO" id="GO:0006351">
    <property type="term" value="P:DNA-templated transcription"/>
    <property type="evidence" value="ECO:0007669"/>
    <property type="project" value="InterPro"/>
</dbReference>
<evidence type="ECO:0000256" key="2">
    <source>
        <dbReference type="ARBA" id="ARBA00023163"/>
    </source>
</evidence>
<organism evidence="3">
    <name type="scientific">Pithovirus LCDPAC01</name>
    <dbReference type="NCBI Taxonomy" id="2506600"/>
    <lineage>
        <taxon>Viruses</taxon>
        <taxon>Pithoviruses</taxon>
    </lineage>
</organism>
<dbReference type="Gene3D" id="3.90.940.10">
    <property type="match status" value="1"/>
</dbReference>
<dbReference type="InterPro" id="IPR006110">
    <property type="entry name" value="Pol_omega/Rpo6/RPB6"/>
</dbReference>
<proteinExistence type="predicted"/>
<dbReference type="SUPFAM" id="SSF63562">
    <property type="entry name" value="RPB6/omega subunit-like"/>
    <property type="match status" value="1"/>
</dbReference>
<dbReference type="GO" id="GO:0003677">
    <property type="term" value="F:DNA binding"/>
    <property type="evidence" value="ECO:0007669"/>
    <property type="project" value="InterPro"/>
</dbReference>
<dbReference type="GO" id="GO:0000428">
    <property type="term" value="C:DNA-directed RNA polymerase complex"/>
    <property type="evidence" value="ECO:0007669"/>
    <property type="project" value="UniProtKB-KW"/>
</dbReference>
<name>A0A481YNP9_9VIRU</name>
<dbReference type="GO" id="GO:0003899">
    <property type="term" value="F:DNA-directed RNA polymerase activity"/>
    <property type="evidence" value="ECO:0007669"/>
    <property type="project" value="InterPro"/>
</dbReference>
<gene>
    <name evidence="3" type="ORF">LCDPAC01_02070</name>
</gene>
<dbReference type="InterPro" id="IPR036161">
    <property type="entry name" value="RPB6/omega-like_sf"/>
</dbReference>
<protein>
    <submittedName>
        <fullName evidence="3">RNA polymerase Rpb6</fullName>
    </submittedName>
</protein>
<reference evidence="3" key="1">
    <citation type="journal article" date="2019" name="MBio">
        <title>Virus Genomes from Deep Sea Sediments Expand the Ocean Megavirome and Support Independent Origins of Viral Gigantism.</title>
        <authorList>
            <person name="Backstrom D."/>
            <person name="Yutin N."/>
            <person name="Jorgensen S.L."/>
            <person name="Dharamshi J."/>
            <person name="Homa F."/>
            <person name="Zaremba-Niedwiedzka K."/>
            <person name="Spang A."/>
            <person name="Wolf Y.I."/>
            <person name="Koonin E.V."/>
            <person name="Ettema T.J."/>
        </authorList>
    </citation>
    <scope>NUCLEOTIDE SEQUENCE</scope>
</reference>
<evidence type="ECO:0000313" key="3">
    <source>
        <dbReference type="EMBL" id="QBK84726.1"/>
    </source>
</evidence>
<keyword evidence="2" id="KW-0804">Transcription</keyword>
<evidence type="ECO:0000256" key="1">
    <source>
        <dbReference type="ARBA" id="ARBA00022478"/>
    </source>
</evidence>
<dbReference type="EMBL" id="MK500289">
    <property type="protein sequence ID" value="QBK84726.1"/>
    <property type="molecule type" value="Genomic_DNA"/>
</dbReference>